<evidence type="ECO:0000313" key="3">
    <source>
        <dbReference type="EMBL" id="KAK2552027.1"/>
    </source>
</evidence>
<dbReference type="PANTHER" id="PTHR33332">
    <property type="entry name" value="REVERSE TRANSCRIPTASE DOMAIN-CONTAINING PROTEIN"/>
    <property type="match status" value="1"/>
</dbReference>
<dbReference type="PROSITE" id="PS50878">
    <property type="entry name" value="RT_POL"/>
    <property type="match status" value="1"/>
</dbReference>
<reference evidence="3" key="1">
    <citation type="journal article" date="2023" name="G3 (Bethesda)">
        <title>Whole genome assembly and annotation of the endangered Caribbean coral Acropora cervicornis.</title>
        <authorList>
            <person name="Selwyn J.D."/>
            <person name="Vollmer S.V."/>
        </authorList>
    </citation>
    <scope>NUCLEOTIDE SEQUENCE</scope>
    <source>
        <strain evidence="3">K2</strain>
    </source>
</reference>
<dbReference type="InterPro" id="IPR000477">
    <property type="entry name" value="RT_dom"/>
</dbReference>
<comment type="caution">
    <text evidence="3">The sequence shown here is derived from an EMBL/GenBank/DDBJ whole genome shotgun (WGS) entry which is preliminary data.</text>
</comment>
<gene>
    <name evidence="3" type="ORF">P5673_027049</name>
</gene>
<dbReference type="InterPro" id="IPR043502">
    <property type="entry name" value="DNA/RNA_pol_sf"/>
</dbReference>
<dbReference type="AlphaFoldDB" id="A0AAD9PZN4"/>
<keyword evidence="4" id="KW-1185">Reference proteome</keyword>
<dbReference type="SUPFAM" id="SSF56672">
    <property type="entry name" value="DNA/RNA polymerases"/>
    <property type="match status" value="1"/>
</dbReference>
<evidence type="ECO:0000259" key="2">
    <source>
        <dbReference type="PROSITE" id="PS50878"/>
    </source>
</evidence>
<evidence type="ECO:0000256" key="1">
    <source>
        <dbReference type="SAM" id="Coils"/>
    </source>
</evidence>
<protein>
    <submittedName>
        <fullName evidence="3">RNA-directed DNA polymerase from mobile element jockey</fullName>
    </submittedName>
</protein>
<evidence type="ECO:0000313" key="4">
    <source>
        <dbReference type="Proteomes" id="UP001249851"/>
    </source>
</evidence>
<sequence length="379" mass="42729">MDRSREYQGSLASSHLINADLAESDLCSNPPDDLDELVACYDSTLRAVMDKHAPVQSRTIVVRPPVPWYADNIRQAKKERQKAERKWRSSKLEFDLAVFKRKRNAVNNLLNKARQEFYTNFIEENSLNQRRLFRASKRLLNVSRDDGLPPNLHTSTFVNDLGQYFVTKIETIQRKLDIESFDSVTSLFDSQMTLRLCLCHCSLILKTCPPPGLDAVNKNLRPVRNLAFVSKFTEKAAFDGTYSHMSANGLYPIAQSAYRANHSTEMALLKVKNDILLNMNKQHVTLLVLLDLSAAFDTVDHVILLRALGSLGIAGTVIEWYRSYLSGRGHHISARGCTSERFRLDCGVPQGSCLGPLLFSIYTSSLLRIAQDLLPTVHG</sequence>
<accession>A0AAD9PZN4</accession>
<feature type="domain" description="Reverse transcriptase" evidence="2">
    <location>
        <begin position="123"/>
        <end position="379"/>
    </location>
</feature>
<dbReference type="EMBL" id="JARQWQ010000091">
    <property type="protein sequence ID" value="KAK2552027.1"/>
    <property type="molecule type" value="Genomic_DNA"/>
</dbReference>
<keyword evidence="1" id="KW-0175">Coiled coil</keyword>
<dbReference type="Proteomes" id="UP001249851">
    <property type="component" value="Unassembled WGS sequence"/>
</dbReference>
<reference evidence="3" key="2">
    <citation type="journal article" date="2023" name="Science">
        <title>Genomic signatures of disease resistance in endangered staghorn corals.</title>
        <authorList>
            <person name="Vollmer S.V."/>
            <person name="Selwyn J.D."/>
            <person name="Despard B.A."/>
            <person name="Roesel C.L."/>
        </authorList>
    </citation>
    <scope>NUCLEOTIDE SEQUENCE</scope>
    <source>
        <strain evidence="3">K2</strain>
    </source>
</reference>
<keyword evidence="3" id="KW-0548">Nucleotidyltransferase</keyword>
<dbReference type="Pfam" id="PF00078">
    <property type="entry name" value="RVT_1"/>
    <property type="match status" value="1"/>
</dbReference>
<keyword evidence="3" id="KW-0808">Transferase</keyword>
<keyword evidence="3" id="KW-0695">RNA-directed DNA polymerase</keyword>
<proteinExistence type="predicted"/>
<feature type="coiled-coil region" evidence="1">
    <location>
        <begin position="73"/>
        <end position="116"/>
    </location>
</feature>
<dbReference type="GO" id="GO:0003964">
    <property type="term" value="F:RNA-directed DNA polymerase activity"/>
    <property type="evidence" value="ECO:0007669"/>
    <property type="project" value="UniProtKB-KW"/>
</dbReference>
<name>A0AAD9PZN4_ACRCE</name>
<organism evidence="3 4">
    <name type="scientific">Acropora cervicornis</name>
    <name type="common">Staghorn coral</name>
    <dbReference type="NCBI Taxonomy" id="6130"/>
    <lineage>
        <taxon>Eukaryota</taxon>
        <taxon>Metazoa</taxon>
        <taxon>Cnidaria</taxon>
        <taxon>Anthozoa</taxon>
        <taxon>Hexacorallia</taxon>
        <taxon>Scleractinia</taxon>
        <taxon>Astrocoeniina</taxon>
        <taxon>Acroporidae</taxon>
        <taxon>Acropora</taxon>
    </lineage>
</organism>